<gene>
    <name evidence="1" type="ORF">CSUNSWCD_2010</name>
</gene>
<evidence type="ECO:0000313" key="1">
    <source>
        <dbReference type="EMBL" id="EKU11384.1"/>
    </source>
</evidence>
<sequence length="48" mass="5951">MSTFTNGYRNTIKIEMNRSDKNRFKHFNFLVKFDLLFLDLLPKIWRQI</sequence>
<protein>
    <submittedName>
        <fullName evidence="1">Uncharacterized protein</fullName>
    </submittedName>
</protein>
<comment type="caution">
    <text evidence="1">The sequence shown here is derived from an EMBL/GenBank/DDBJ whole genome shotgun (WGS) entry which is preliminary data.</text>
</comment>
<evidence type="ECO:0000313" key="2">
    <source>
        <dbReference type="Proteomes" id="UP000011939"/>
    </source>
</evidence>
<accession>M5IQ91</accession>
<dbReference type="PATRIC" id="fig|1244083.3.peg.1252"/>
<dbReference type="EMBL" id="AMZQ01000007">
    <property type="protein sequence ID" value="EKU11384.1"/>
    <property type="molecule type" value="Genomic_DNA"/>
</dbReference>
<dbReference type="STRING" id="1244083.CSUNSWCD_2010"/>
<dbReference type="Proteomes" id="UP000011939">
    <property type="component" value="Unassembled WGS sequence"/>
</dbReference>
<dbReference type="AlphaFoldDB" id="M5IQ91"/>
<proteinExistence type="predicted"/>
<organism evidence="1 2">
    <name type="scientific">Campylobacter showae CSUNSWCD</name>
    <dbReference type="NCBI Taxonomy" id="1244083"/>
    <lineage>
        <taxon>Bacteria</taxon>
        <taxon>Pseudomonadati</taxon>
        <taxon>Campylobacterota</taxon>
        <taxon>Epsilonproteobacteria</taxon>
        <taxon>Campylobacterales</taxon>
        <taxon>Campylobacteraceae</taxon>
        <taxon>Campylobacter</taxon>
    </lineage>
</organism>
<name>M5IQ91_9BACT</name>
<reference evidence="1 2" key="1">
    <citation type="journal article" date="2013" name="Genome Announc.">
        <title>Genome Sequence of Campylobacter showae UNSWCD, Isolated from a Patient with Crohn's Disease.</title>
        <authorList>
            <person name="Tay A.P."/>
            <person name="Kaakoush N.O."/>
            <person name="Deshpande N.P."/>
            <person name="Chen Z."/>
            <person name="Mitchell H."/>
            <person name="Wilkins M.R."/>
        </authorList>
    </citation>
    <scope>NUCLEOTIDE SEQUENCE [LARGE SCALE GENOMIC DNA]</scope>
    <source>
        <strain evidence="1 2">CSUNSWCD</strain>
    </source>
</reference>